<feature type="region of interest" description="Disordered" evidence="1">
    <location>
        <begin position="27"/>
        <end position="48"/>
    </location>
</feature>
<comment type="caution">
    <text evidence="2">The sequence shown here is derived from an EMBL/GenBank/DDBJ whole genome shotgun (WGS) entry which is preliminary data.</text>
</comment>
<evidence type="ECO:0000313" key="2">
    <source>
        <dbReference type="EMBL" id="CAF1669067.1"/>
    </source>
</evidence>
<proteinExistence type="predicted"/>
<dbReference type="AlphaFoldDB" id="A0A816G3A4"/>
<organism evidence="2 3">
    <name type="scientific">Rotaria magnacalcarata</name>
    <dbReference type="NCBI Taxonomy" id="392030"/>
    <lineage>
        <taxon>Eukaryota</taxon>
        <taxon>Metazoa</taxon>
        <taxon>Spiralia</taxon>
        <taxon>Gnathifera</taxon>
        <taxon>Rotifera</taxon>
        <taxon>Eurotatoria</taxon>
        <taxon>Bdelloidea</taxon>
        <taxon>Philodinida</taxon>
        <taxon>Philodinidae</taxon>
        <taxon>Rotaria</taxon>
    </lineage>
</organism>
<name>A0A816G3A4_9BILA</name>
<sequence>MSNINAYTDRVLQQRLYREKQKIQYQKTIDSDSDSDSDSTIEKSDDNYYEFSDDERAVPSTNQYKKYEHAADNYLPDMHDNVDIDDDGLFQHDSSPPLYERSNITTSETVTQLMKFCIKSNFDKQQVVKMMCLLKSILPTPNRLPTTFRQILNIYGKTPSSIENFYCNNCWTLIKKKGGQQICTNTNCLSYNLQLSKRQVTEVVTTNIREKVQSVVRRNLSLLTGNDNLFPPFDIPSGDRYQTITKEIDHPITLCIHADGAPLIRSTKSAVWPCFSSIVELPPPVREHKSNILTLGLWVSTVKPNVNLFLHDIIEQLIDLSKTGTSIFINEHEFRIHIKTQFFVSDLPAKSLFLKTINFNGYFACTKCFTEGVLYNRQVIYPYQSNNYQSRTHDDFVTIGKQVEKNLASGHKRGTSIAGVKGLSSLLKIFKYPDDIIFDYMHLICLNHVPNLIRRFVGILSKEAIIQVDNILSSTRLPHDMDVKFIYSIQSIQDWKAKHVRLFILHLALPILVQHLPVLYSSHFSIYCILVKLLHCPKTLDEIDLAKKLIHFYCRTSSKVYDPKIELYSLHAHIHLPSQVRSHGGLAFTSAFCFESMIHYIKKKAFGTKNLASQIMYWCDIESIIQTKQIELPFPCLINEMKFDSELFNGHRDLFTKAIFNLKQDLNSIKLYLRYKDKFLTYHSTLYSKRFSCTSYLISYLDAYKQIQYGNIILFYMLGDVQYSFIQKYRRNALKISNHLDIPDELKETVDSLYPICSLSDEFIIIHISEILTKCISVAFQQYQCISERRINYEHD</sequence>
<dbReference type="Pfam" id="PF06869">
    <property type="entry name" value="DUF1258"/>
    <property type="match status" value="1"/>
</dbReference>
<dbReference type="PANTHER" id="PTHR33053">
    <property type="entry name" value="PROTEIN, PUTATIVE-RELATED"/>
    <property type="match status" value="1"/>
</dbReference>
<dbReference type="Proteomes" id="UP000663834">
    <property type="component" value="Unassembled WGS sequence"/>
</dbReference>
<reference evidence="2" key="1">
    <citation type="submission" date="2021-02" db="EMBL/GenBank/DDBJ databases">
        <authorList>
            <person name="Nowell W R."/>
        </authorList>
    </citation>
    <scope>NUCLEOTIDE SEQUENCE</scope>
</reference>
<gene>
    <name evidence="2" type="ORF">KQP761_LOCUS33865</name>
</gene>
<evidence type="ECO:0000313" key="3">
    <source>
        <dbReference type="Proteomes" id="UP000663834"/>
    </source>
</evidence>
<protein>
    <submittedName>
        <fullName evidence="2">Uncharacterized protein</fullName>
    </submittedName>
</protein>
<evidence type="ECO:0000256" key="1">
    <source>
        <dbReference type="SAM" id="MobiDB-lite"/>
    </source>
</evidence>
<dbReference type="EMBL" id="CAJNOW010018855">
    <property type="protein sequence ID" value="CAF1669067.1"/>
    <property type="molecule type" value="Genomic_DNA"/>
</dbReference>
<dbReference type="PANTHER" id="PTHR33053:SF9">
    <property type="entry name" value="AGAP000105-PA"/>
    <property type="match status" value="1"/>
</dbReference>
<dbReference type="InterPro" id="IPR009667">
    <property type="entry name" value="DUF1258"/>
</dbReference>
<accession>A0A816G3A4</accession>
<dbReference type="OrthoDB" id="10053223at2759"/>